<keyword evidence="4" id="KW-1185">Reference proteome</keyword>
<feature type="compositionally biased region" description="Acidic residues" evidence="1">
    <location>
        <begin position="200"/>
        <end position="226"/>
    </location>
</feature>
<proteinExistence type="predicted"/>
<dbReference type="Proteomes" id="UP001521222">
    <property type="component" value="Unassembled WGS sequence"/>
</dbReference>
<feature type="domain" description="Protein kinase" evidence="2">
    <location>
        <begin position="660"/>
        <end position="989"/>
    </location>
</feature>
<feature type="region of interest" description="Disordered" evidence="1">
    <location>
        <begin position="271"/>
        <end position="292"/>
    </location>
</feature>
<name>A0ABR3QQL1_9PLEO</name>
<accession>A0ABR3QQL1</accession>
<protein>
    <recommendedName>
        <fullName evidence="2">Protein kinase domain-containing protein</fullName>
    </recommendedName>
</protein>
<evidence type="ECO:0000259" key="2">
    <source>
        <dbReference type="PROSITE" id="PS50011"/>
    </source>
</evidence>
<feature type="region of interest" description="Disordered" evidence="1">
    <location>
        <begin position="523"/>
        <end position="553"/>
    </location>
</feature>
<dbReference type="InterPro" id="IPR000719">
    <property type="entry name" value="Prot_kinase_dom"/>
</dbReference>
<sequence length="989" mass="111527">MIGESFEDSVDEDKRLSVDFQANRKWPRNQLCWEAKGPVAKVYAELEPKLYAELNQSRLESSCEVVVSLFMIGKTAKRAKPRILISSTDKHSRKDVKKAIERSGLLDDTFFKLGDLRHPPSGSIDPVAMEVKSAAWLLDLATNCDVLFNPDEKVRAVAMPLLITTDSLNARQVTANAVYNGSQFAYITAAHAFYKSLPDIEDTDDEDDLDVPFDSDDEGGDDDEDRGSDTSPEVTGSEKSFQLSHKALVSHDSSLEAADTDLPLASPALKQIPSQTEPPVNPEDAPDKPAIGRHHRTLGRFYSITTSLDYVVITITDEEVISILQQMKEVSKGPGFTVATPNIKTQSVVAWTVRGPQPGHLHEAAVGMRLTRSDKYVHVHKFTYTDDEGIREGDCGTFVTDEERKVLFGNVIAVSKYNRIAYMTAAYQFTEHLEKIAHWKILTLDTTGSYELIADASRLRKDFSILIKLEQEEHRLIGWAKQVRLDYTDENLVLNPRTRFAVINVLDEQRMLLSKFLGLEKKKGLSKPAKPPSRVHSARMEPAMESTKQSSFTMSRVDMNKLNESKAAQMAVIEHEEIKQKALSLVSRMQGSSQRLRRSAYYIDMSRDLVDKLAALNDQMLGTAAQQGSTTAMDSEVAKEPTMKQSPEQRRPRGTKIDMYDVHTLDGKPITGVNQKQKKPTRTVAFYKDTPVWIEWRREEQSPSTHDPGGNRTEERVRNPPATLEMNSNNPHQCCVPHGLGYFYDEKRRRFGLVFEKPSRAKHQAPVALYDLFNGNGGNDDTMPSLTDRIAVMRTLSEAVERLHSVNWLHKDLRSANILFFKDAQSGKTDLESLLVSGLHYFRPTARDHMIERSSDDLKADLYRHPFAQRQSNRSGFKKSHDIYSLGVLLLEIALWKPLDRLLNINLRKIRPETALRIRETLLGNPQWLRKVKFLSGNTVEHVIRICIKGPLAIDIDDDSNKSNDDAEAAFQRAFSKEVVAKLGDIRGL</sequence>
<feature type="compositionally biased region" description="Basic and acidic residues" evidence="1">
    <location>
        <begin position="636"/>
        <end position="655"/>
    </location>
</feature>
<organism evidence="3 4">
    <name type="scientific">Nothophoma quercina</name>
    <dbReference type="NCBI Taxonomy" id="749835"/>
    <lineage>
        <taxon>Eukaryota</taxon>
        <taxon>Fungi</taxon>
        <taxon>Dikarya</taxon>
        <taxon>Ascomycota</taxon>
        <taxon>Pezizomycotina</taxon>
        <taxon>Dothideomycetes</taxon>
        <taxon>Pleosporomycetidae</taxon>
        <taxon>Pleosporales</taxon>
        <taxon>Pleosporineae</taxon>
        <taxon>Didymellaceae</taxon>
        <taxon>Nothophoma</taxon>
    </lineage>
</organism>
<dbReference type="PANTHER" id="PTHR37542:SF1">
    <property type="entry name" value="PRION-INHIBITION AND PROPAGATION HELO DOMAIN-CONTAINING PROTEIN"/>
    <property type="match status" value="1"/>
</dbReference>
<dbReference type="Pfam" id="PF14479">
    <property type="entry name" value="HeLo"/>
    <property type="match status" value="1"/>
</dbReference>
<feature type="region of interest" description="Disordered" evidence="1">
    <location>
        <begin position="200"/>
        <end position="245"/>
    </location>
</feature>
<dbReference type="Gene3D" id="1.20.120.1020">
    <property type="entry name" value="Prion-inhibition and propagation, HeLo domain"/>
    <property type="match status" value="1"/>
</dbReference>
<feature type="compositionally biased region" description="Polar residues" evidence="1">
    <location>
        <begin position="230"/>
        <end position="243"/>
    </location>
</feature>
<gene>
    <name evidence="3" type="ORF">SLS59_008936</name>
</gene>
<feature type="region of interest" description="Disordered" evidence="1">
    <location>
        <begin position="626"/>
        <end position="655"/>
    </location>
</feature>
<dbReference type="EMBL" id="JAKIXB020000037">
    <property type="protein sequence ID" value="KAL1594102.1"/>
    <property type="molecule type" value="Genomic_DNA"/>
</dbReference>
<dbReference type="PROSITE" id="PS50011">
    <property type="entry name" value="PROTEIN_KINASE_DOM"/>
    <property type="match status" value="1"/>
</dbReference>
<dbReference type="InterPro" id="IPR038305">
    <property type="entry name" value="HeLo_sf"/>
</dbReference>
<dbReference type="Gene3D" id="1.10.510.10">
    <property type="entry name" value="Transferase(Phosphotransferase) domain 1"/>
    <property type="match status" value="1"/>
</dbReference>
<reference evidence="3 4" key="1">
    <citation type="submission" date="2024-02" db="EMBL/GenBank/DDBJ databases">
        <title>De novo assembly and annotation of 12 fungi associated with fruit tree decline syndrome in Ontario, Canada.</title>
        <authorList>
            <person name="Sulman M."/>
            <person name="Ellouze W."/>
            <person name="Ilyukhin E."/>
        </authorList>
    </citation>
    <scope>NUCLEOTIDE SEQUENCE [LARGE SCALE GENOMIC DNA]</scope>
    <source>
        <strain evidence="3 4">M97-236</strain>
    </source>
</reference>
<dbReference type="InterPro" id="IPR011009">
    <property type="entry name" value="Kinase-like_dom_sf"/>
</dbReference>
<comment type="caution">
    <text evidence="3">The sequence shown here is derived from an EMBL/GenBank/DDBJ whole genome shotgun (WGS) entry which is preliminary data.</text>
</comment>
<evidence type="ECO:0000256" key="1">
    <source>
        <dbReference type="SAM" id="MobiDB-lite"/>
    </source>
</evidence>
<dbReference type="SUPFAM" id="SSF56112">
    <property type="entry name" value="Protein kinase-like (PK-like)"/>
    <property type="match status" value="1"/>
</dbReference>
<feature type="region of interest" description="Disordered" evidence="1">
    <location>
        <begin position="697"/>
        <end position="717"/>
    </location>
</feature>
<evidence type="ECO:0000313" key="4">
    <source>
        <dbReference type="Proteomes" id="UP001521222"/>
    </source>
</evidence>
<dbReference type="InterPro" id="IPR029498">
    <property type="entry name" value="HeLo_dom"/>
</dbReference>
<evidence type="ECO:0000313" key="3">
    <source>
        <dbReference type="EMBL" id="KAL1594102.1"/>
    </source>
</evidence>
<dbReference type="PANTHER" id="PTHR37542">
    <property type="entry name" value="HELO DOMAIN-CONTAINING PROTEIN-RELATED"/>
    <property type="match status" value="1"/>
</dbReference>